<dbReference type="AlphaFoldDB" id="A0A8E0WVJ2"/>
<proteinExistence type="predicted"/>
<organism evidence="2 3">
    <name type="scientific">Sphingobium indicum F2</name>
    <dbReference type="NCBI Taxonomy" id="1450518"/>
    <lineage>
        <taxon>Bacteria</taxon>
        <taxon>Pseudomonadati</taxon>
        <taxon>Pseudomonadota</taxon>
        <taxon>Alphaproteobacteria</taxon>
        <taxon>Sphingomonadales</taxon>
        <taxon>Sphingomonadaceae</taxon>
        <taxon>Sphingobium</taxon>
    </lineage>
</organism>
<sequence>MKENSPISREARRYCQRGGVGMAECANDEIGRRRLPKNNDRDRQEHGERPFDQDSRVEEHAHGDEEEDGAAGSREPARPARLWSGRVQAVRLAATTPRQDAVLKLTNWLASI</sequence>
<evidence type="ECO:0000313" key="3">
    <source>
        <dbReference type="Proteomes" id="UP000028135"/>
    </source>
</evidence>
<name>A0A8E0WVJ2_9SPHN</name>
<accession>A0A8E0WVJ2</accession>
<protein>
    <submittedName>
        <fullName evidence="2">Uncharacterized protein</fullName>
    </submittedName>
</protein>
<gene>
    <name evidence="2" type="ORF">AL00_02405</name>
</gene>
<evidence type="ECO:0000313" key="2">
    <source>
        <dbReference type="EMBL" id="KER38200.1"/>
    </source>
</evidence>
<dbReference type="EMBL" id="JANF02000004">
    <property type="protein sequence ID" value="KER38200.1"/>
    <property type="molecule type" value="Genomic_DNA"/>
</dbReference>
<reference evidence="2 3" key="1">
    <citation type="submission" date="2014-05" db="EMBL/GenBank/DDBJ databases">
        <title>Genome Announcement of Sphingobium lucknowense F2.</title>
        <authorList>
            <person name="Lal R."/>
            <person name="Negi V."/>
            <person name="Lata P."/>
            <person name="Sangwan N."/>
            <person name="Gupta S.K."/>
            <person name="Rao D.L.N."/>
            <person name="Das S."/>
        </authorList>
    </citation>
    <scope>NUCLEOTIDE SEQUENCE [LARGE SCALE GENOMIC DNA]</scope>
    <source>
        <strain evidence="2 3">F2</strain>
    </source>
</reference>
<dbReference type="Proteomes" id="UP000028135">
    <property type="component" value="Unassembled WGS sequence"/>
</dbReference>
<feature type="region of interest" description="Disordered" evidence="1">
    <location>
        <begin position="1"/>
        <end position="83"/>
    </location>
</feature>
<comment type="caution">
    <text evidence="2">The sequence shown here is derived from an EMBL/GenBank/DDBJ whole genome shotgun (WGS) entry which is preliminary data.</text>
</comment>
<feature type="compositionally biased region" description="Basic and acidic residues" evidence="1">
    <location>
        <begin position="1"/>
        <end position="13"/>
    </location>
</feature>
<evidence type="ECO:0000256" key="1">
    <source>
        <dbReference type="SAM" id="MobiDB-lite"/>
    </source>
</evidence>
<feature type="compositionally biased region" description="Basic and acidic residues" evidence="1">
    <location>
        <begin position="29"/>
        <end position="63"/>
    </location>
</feature>